<dbReference type="EMBL" id="FNUE01000002">
    <property type="protein sequence ID" value="SEE54263.1"/>
    <property type="molecule type" value="Genomic_DNA"/>
</dbReference>
<keyword evidence="4" id="KW-0732">Signal</keyword>
<evidence type="ECO:0000256" key="5">
    <source>
        <dbReference type="ARBA" id="ARBA00023002"/>
    </source>
</evidence>
<feature type="domain" description="Cytochrome c" evidence="8">
    <location>
        <begin position="54"/>
        <end position="164"/>
    </location>
</feature>
<dbReference type="SUPFAM" id="SSF46626">
    <property type="entry name" value="Cytochrome c"/>
    <property type="match status" value="2"/>
</dbReference>
<dbReference type="NCBIfam" id="TIGR04183">
    <property type="entry name" value="Por_Secre_tail"/>
    <property type="match status" value="1"/>
</dbReference>
<reference evidence="10 12" key="2">
    <citation type="submission" date="2016-10" db="EMBL/GenBank/DDBJ databases">
        <authorList>
            <person name="Varghese N."/>
            <person name="Submissions S."/>
        </authorList>
    </citation>
    <scope>NUCLEOTIDE SEQUENCE [LARGE SCALE GENOMIC DNA]</scope>
    <source>
        <strain evidence="10 12">DSW-5</strain>
    </source>
</reference>
<dbReference type="InterPro" id="IPR036909">
    <property type="entry name" value="Cyt_c-like_dom_sf"/>
</dbReference>
<dbReference type="GO" id="GO:0009055">
    <property type="term" value="F:electron transfer activity"/>
    <property type="evidence" value="ECO:0007669"/>
    <property type="project" value="InterPro"/>
</dbReference>
<dbReference type="InterPro" id="IPR051395">
    <property type="entry name" value="Cytochrome_c_Peroxidase/MauG"/>
</dbReference>
<organism evidence="9 11">
    <name type="scientific">Polaribacter dokdonensis DSW-5</name>
    <dbReference type="NCBI Taxonomy" id="1300348"/>
    <lineage>
        <taxon>Bacteria</taxon>
        <taxon>Pseudomonadati</taxon>
        <taxon>Bacteroidota</taxon>
        <taxon>Flavobacteriia</taxon>
        <taxon>Flavobacteriales</taxon>
        <taxon>Flavobacteriaceae</taxon>
    </lineage>
</organism>
<dbReference type="Proteomes" id="UP000183071">
    <property type="component" value="Unassembled WGS sequence"/>
</dbReference>
<dbReference type="PANTHER" id="PTHR30600">
    <property type="entry name" value="CYTOCHROME C PEROXIDASE-RELATED"/>
    <property type="match status" value="1"/>
</dbReference>
<evidence type="ECO:0000256" key="3">
    <source>
        <dbReference type="ARBA" id="ARBA00022723"/>
    </source>
</evidence>
<comment type="caution">
    <text evidence="9">The sequence shown here is derived from an EMBL/GenBank/DDBJ whole genome shotgun (WGS) entry which is preliminary data.</text>
</comment>
<evidence type="ECO:0000313" key="9">
    <source>
        <dbReference type="EMBL" id="KOY52908.1"/>
    </source>
</evidence>
<evidence type="ECO:0000256" key="7">
    <source>
        <dbReference type="PROSITE-ProRule" id="PRU00433"/>
    </source>
</evidence>
<accession>A0A0N0CG75</accession>
<dbReference type="PATRIC" id="fig|1300348.6.peg.2469"/>
<feature type="domain" description="Cytochrome c" evidence="8">
    <location>
        <begin position="221"/>
        <end position="354"/>
    </location>
</feature>
<evidence type="ECO:0000256" key="4">
    <source>
        <dbReference type="ARBA" id="ARBA00022729"/>
    </source>
</evidence>
<dbReference type="GO" id="GO:0020037">
    <property type="term" value="F:heme binding"/>
    <property type="evidence" value="ECO:0007669"/>
    <property type="project" value="InterPro"/>
</dbReference>
<dbReference type="PROSITE" id="PS51007">
    <property type="entry name" value="CYTC"/>
    <property type="match status" value="2"/>
</dbReference>
<keyword evidence="2 7" id="KW-0349">Heme</keyword>
<evidence type="ECO:0000256" key="2">
    <source>
        <dbReference type="ARBA" id="ARBA00022617"/>
    </source>
</evidence>
<sequence>MIKKLPNFITILGLAFIIISGTVDLDNLFDYANQSTPNYITKDNTPANNAIDNKIATLGRVLFYDKNLSANNTIACASCHKQNKAFGDDAILSVGLNGGETGRHSMRLINSRFADEENFFWDERATSLENQTTQPIQDHIEMGFSGTEGDDDINVLITKLSQITYYQQLFGFAFGDETVTEDRLQLALAQFIRSIQSFDSKYDVGRAQVNNANANFPNFTDEENIGKTLFRAPPNQNGAGCAGCHRGDEFDIDPNSANNGIIGVANSTTEFDLTNERAPTLRDLVNPDGSLNGPLMHDGSLTTLLDVVNHYNAIPNNTNNTNLDNRLRAGGNTQMLNLTDNEKNAIIAFLKTLTGSDVYTNEKWSDPFDENGNITLTGAALSTSAEIFEKSISVYPNPVNNNINIDIVSGDYTTKIIDITGKVVIEQNFKASNTIDLSDLANGIYIVKIQDVTNSKTFTKRIIKK</sequence>
<gene>
    <name evidence="9" type="ORF">I602_2468</name>
    <name evidence="10" type="ORF">SAMN05444353_2241</name>
</gene>
<keyword evidence="9" id="KW-0575">Peroxidase</keyword>
<reference evidence="9 11" key="1">
    <citation type="submission" date="2015-07" db="EMBL/GenBank/DDBJ databases">
        <title>Genome of Polaribacter dokdonenesis DSW-5, isolated from seawater off Dokdo in Korea.</title>
        <authorList>
            <person name="Yoon K."/>
            <person name="Song J.Y."/>
            <person name="Kim J.F."/>
        </authorList>
    </citation>
    <scope>NUCLEOTIDE SEQUENCE [LARGE SCALE GENOMIC DNA]</scope>
    <source>
        <strain evidence="9 11">DSW-5</strain>
    </source>
</reference>
<evidence type="ECO:0000259" key="8">
    <source>
        <dbReference type="PROSITE" id="PS51007"/>
    </source>
</evidence>
<name>A0A0N0CG75_9FLAO</name>
<keyword evidence="6 7" id="KW-0408">Iron</keyword>
<dbReference type="AlphaFoldDB" id="A0A0N0CG75"/>
<dbReference type="STRING" id="1300348.I602_2468"/>
<keyword evidence="12" id="KW-1185">Reference proteome</keyword>
<protein>
    <submittedName>
        <fullName evidence="9">Cytochrome c peroxidase</fullName>
    </submittedName>
</protein>
<dbReference type="Proteomes" id="UP000037716">
    <property type="component" value="Unassembled WGS sequence"/>
</dbReference>
<keyword evidence="5" id="KW-0560">Oxidoreductase</keyword>
<dbReference type="InterPro" id="IPR004852">
    <property type="entry name" value="Di-haem_cyt_c_peroxidsae"/>
</dbReference>
<dbReference type="PANTHER" id="PTHR30600:SF10">
    <property type="entry name" value="BLL6722 PROTEIN"/>
    <property type="match status" value="1"/>
</dbReference>
<dbReference type="Gene3D" id="1.10.760.10">
    <property type="entry name" value="Cytochrome c-like domain"/>
    <property type="match status" value="2"/>
</dbReference>
<evidence type="ECO:0000313" key="11">
    <source>
        <dbReference type="Proteomes" id="UP000037716"/>
    </source>
</evidence>
<dbReference type="EMBL" id="LGBR01000001">
    <property type="protein sequence ID" value="KOY52908.1"/>
    <property type="molecule type" value="Genomic_DNA"/>
</dbReference>
<dbReference type="GO" id="GO:0030313">
    <property type="term" value="C:cell envelope"/>
    <property type="evidence" value="ECO:0007669"/>
    <property type="project" value="UniProtKB-SubCell"/>
</dbReference>
<dbReference type="RefSeq" id="WP_053974967.1">
    <property type="nucleotide sequence ID" value="NZ_FNUE01000002.1"/>
</dbReference>
<evidence type="ECO:0000256" key="1">
    <source>
        <dbReference type="ARBA" id="ARBA00004196"/>
    </source>
</evidence>
<dbReference type="GO" id="GO:0004130">
    <property type="term" value="F:cytochrome-c peroxidase activity"/>
    <property type="evidence" value="ECO:0007669"/>
    <property type="project" value="TreeGrafter"/>
</dbReference>
<dbReference type="Pfam" id="PF18962">
    <property type="entry name" value="Por_Secre_tail"/>
    <property type="match status" value="1"/>
</dbReference>
<dbReference type="GO" id="GO:0046872">
    <property type="term" value="F:metal ion binding"/>
    <property type="evidence" value="ECO:0007669"/>
    <property type="project" value="UniProtKB-KW"/>
</dbReference>
<evidence type="ECO:0000313" key="12">
    <source>
        <dbReference type="Proteomes" id="UP000183071"/>
    </source>
</evidence>
<keyword evidence="3 7" id="KW-0479">Metal-binding</keyword>
<evidence type="ECO:0000256" key="6">
    <source>
        <dbReference type="ARBA" id="ARBA00023004"/>
    </source>
</evidence>
<comment type="subcellular location">
    <subcellularLocation>
        <location evidence="1">Cell envelope</location>
    </subcellularLocation>
</comment>
<dbReference type="InterPro" id="IPR009056">
    <property type="entry name" value="Cyt_c-like_dom"/>
</dbReference>
<evidence type="ECO:0000313" key="10">
    <source>
        <dbReference type="EMBL" id="SEE54263.1"/>
    </source>
</evidence>
<dbReference type="InterPro" id="IPR026444">
    <property type="entry name" value="Secre_tail"/>
</dbReference>
<proteinExistence type="predicted"/>
<dbReference type="Pfam" id="PF03150">
    <property type="entry name" value="CCP_MauG"/>
    <property type="match status" value="1"/>
</dbReference>
<dbReference type="OrthoDB" id="9805202at2"/>